<evidence type="ECO:0000313" key="12">
    <source>
        <dbReference type="EMBL" id="TTA54960.1"/>
    </source>
</evidence>
<evidence type="ECO:0000256" key="7">
    <source>
        <dbReference type="ARBA" id="ARBA00047984"/>
    </source>
</evidence>
<evidence type="ECO:0000313" key="13">
    <source>
        <dbReference type="Proteomes" id="UP000319801"/>
    </source>
</evidence>
<dbReference type="SMART" id="SM00487">
    <property type="entry name" value="DEXDc"/>
    <property type="match status" value="1"/>
</dbReference>
<evidence type="ECO:0000256" key="8">
    <source>
        <dbReference type="RuleBase" id="RU000492"/>
    </source>
</evidence>
<keyword evidence="13" id="KW-1185">Reference proteome</keyword>
<accession>A0A556V8S2</accession>
<keyword evidence="5 8" id="KW-0067">ATP-binding</keyword>
<dbReference type="PROSITE" id="PS51194">
    <property type="entry name" value="HELICASE_CTER"/>
    <property type="match status" value="1"/>
</dbReference>
<dbReference type="EMBL" id="VCAZ01000162">
    <property type="protein sequence ID" value="TTA54960.1"/>
    <property type="molecule type" value="Genomic_DNA"/>
</dbReference>
<dbReference type="GO" id="GO:0003723">
    <property type="term" value="F:RNA binding"/>
    <property type="evidence" value="ECO:0007669"/>
    <property type="project" value="UniProtKB-KW"/>
</dbReference>
<dbReference type="EC" id="3.6.4.13" evidence="1"/>
<comment type="catalytic activity">
    <reaction evidence="7">
        <text>ATP + H2O = ADP + phosphate + H(+)</text>
        <dbReference type="Rhea" id="RHEA:13065"/>
        <dbReference type="ChEBI" id="CHEBI:15377"/>
        <dbReference type="ChEBI" id="CHEBI:15378"/>
        <dbReference type="ChEBI" id="CHEBI:30616"/>
        <dbReference type="ChEBI" id="CHEBI:43474"/>
        <dbReference type="ChEBI" id="CHEBI:456216"/>
        <dbReference type="EC" id="3.6.4.13"/>
    </reaction>
</comment>
<gene>
    <name evidence="12" type="ORF">Baya_14431</name>
</gene>
<reference evidence="12 13" key="1">
    <citation type="journal article" date="2019" name="Genome Biol. Evol.">
        <title>Whole-Genome Sequencing of the Giant Devil Catfish, Bagarius yarrelli.</title>
        <authorList>
            <person name="Jiang W."/>
            <person name="Lv Y."/>
            <person name="Cheng L."/>
            <person name="Yang K."/>
            <person name="Chao B."/>
            <person name="Wang X."/>
            <person name="Li Y."/>
            <person name="Pan X."/>
            <person name="You X."/>
            <person name="Zhang Y."/>
            <person name="Yang J."/>
            <person name="Li J."/>
            <person name="Zhang X."/>
            <person name="Liu S."/>
            <person name="Sun C."/>
            <person name="Yang J."/>
            <person name="Shi Q."/>
        </authorList>
    </citation>
    <scope>NUCLEOTIDE SEQUENCE [LARGE SCALE GENOMIC DNA]</scope>
    <source>
        <strain evidence="12">JWS20170419001</strain>
        <tissue evidence="12">Muscle</tissue>
    </source>
</reference>
<feature type="domain" description="Helicase ATP-binding" evidence="9">
    <location>
        <begin position="198"/>
        <end position="369"/>
    </location>
</feature>
<dbReference type="InterPro" id="IPR000629">
    <property type="entry name" value="RNA-helicase_DEAD-box_CS"/>
</dbReference>
<dbReference type="GO" id="GO:0016787">
    <property type="term" value="F:hydrolase activity"/>
    <property type="evidence" value="ECO:0007669"/>
    <property type="project" value="UniProtKB-KW"/>
</dbReference>
<feature type="domain" description="LRAT" evidence="11">
    <location>
        <begin position="17"/>
        <end position="133"/>
    </location>
</feature>
<feature type="domain" description="Helicase C-terminal" evidence="10">
    <location>
        <begin position="380"/>
        <end position="533"/>
    </location>
</feature>
<keyword evidence="6" id="KW-0694">RNA-binding</keyword>
<evidence type="ECO:0000256" key="3">
    <source>
        <dbReference type="ARBA" id="ARBA00022801"/>
    </source>
</evidence>
<dbReference type="PROSITE" id="PS00039">
    <property type="entry name" value="DEAD_ATP_HELICASE"/>
    <property type="match status" value="1"/>
</dbReference>
<dbReference type="Gene3D" id="3.40.50.300">
    <property type="entry name" value="P-loop containing nucleotide triphosphate hydrolases"/>
    <property type="match status" value="2"/>
</dbReference>
<dbReference type="InterPro" id="IPR007053">
    <property type="entry name" value="LRAT_dom"/>
</dbReference>
<dbReference type="Pfam" id="PF04970">
    <property type="entry name" value="LRAT"/>
    <property type="match status" value="1"/>
</dbReference>
<evidence type="ECO:0000259" key="9">
    <source>
        <dbReference type="PROSITE" id="PS51192"/>
    </source>
</evidence>
<organism evidence="12 13">
    <name type="scientific">Bagarius yarrelli</name>
    <name type="common">Goonch</name>
    <name type="synonym">Bagrus yarrelli</name>
    <dbReference type="NCBI Taxonomy" id="175774"/>
    <lineage>
        <taxon>Eukaryota</taxon>
        <taxon>Metazoa</taxon>
        <taxon>Chordata</taxon>
        <taxon>Craniata</taxon>
        <taxon>Vertebrata</taxon>
        <taxon>Euteleostomi</taxon>
        <taxon>Actinopterygii</taxon>
        <taxon>Neopterygii</taxon>
        <taxon>Teleostei</taxon>
        <taxon>Ostariophysi</taxon>
        <taxon>Siluriformes</taxon>
        <taxon>Sisoridae</taxon>
        <taxon>Sisorinae</taxon>
        <taxon>Bagarius</taxon>
    </lineage>
</organism>
<evidence type="ECO:0000256" key="2">
    <source>
        <dbReference type="ARBA" id="ARBA00022741"/>
    </source>
</evidence>
<dbReference type="PROSITE" id="PS51192">
    <property type="entry name" value="HELICASE_ATP_BIND_1"/>
    <property type="match status" value="1"/>
</dbReference>
<dbReference type="InterPro" id="IPR011545">
    <property type="entry name" value="DEAD/DEAH_box_helicase_dom"/>
</dbReference>
<name>A0A556V8S2_BAGYA</name>
<dbReference type="PANTHER" id="PTHR47958">
    <property type="entry name" value="ATP-DEPENDENT RNA HELICASE DBP3"/>
    <property type="match status" value="1"/>
</dbReference>
<dbReference type="OrthoDB" id="10265785at2759"/>
<dbReference type="Pfam" id="PF00270">
    <property type="entry name" value="DEAD"/>
    <property type="match status" value="1"/>
</dbReference>
<dbReference type="PROSITE" id="PS51934">
    <property type="entry name" value="LRAT"/>
    <property type="match status" value="1"/>
</dbReference>
<evidence type="ECO:0000259" key="10">
    <source>
        <dbReference type="PROSITE" id="PS51194"/>
    </source>
</evidence>
<keyword evidence="4 8" id="KW-0347">Helicase</keyword>
<dbReference type="GO" id="GO:0003743">
    <property type="term" value="F:translation initiation factor activity"/>
    <property type="evidence" value="ECO:0007669"/>
    <property type="project" value="UniProtKB-KW"/>
</dbReference>
<keyword evidence="12" id="KW-0648">Protein biosynthesis</keyword>
<dbReference type="Pfam" id="PF00271">
    <property type="entry name" value="Helicase_C"/>
    <property type="match status" value="1"/>
</dbReference>
<evidence type="ECO:0000259" key="11">
    <source>
        <dbReference type="PROSITE" id="PS51934"/>
    </source>
</evidence>
<keyword evidence="3 8" id="KW-0378">Hydrolase</keyword>
<proteinExistence type="inferred from homology"/>
<comment type="similarity">
    <text evidence="8">Belongs to the DEAD box helicase family.</text>
</comment>
<keyword evidence="2 8" id="KW-0547">Nucleotide-binding</keyword>
<dbReference type="GO" id="GO:0005524">
    <property type="term" value="F:ATP binding"/>
    <property type="evidence" value="ECO:0007669"/>
    <property type="project" value="UniProtKB-KW"/>
</dbReference>
<evidence type="ECO:0000256" key="5">
    <source>
        <dbReference type="ARBA" id="ARBA00022840"/>
    </source>
</evidence>
<evidence type="ECO:0000256" key="1">
    <source>
        <dbReference type="ARBA" id="ARBA00012552"/>
    </source>
</evidence>
<dbReference type="InterPro" id="IPR001650">
    <property type="entry name" value="Helicase_C-like"/>
</dbReference>
<keyword evidence="12" id="KW-0396">Initiation factor</keyword>
<protein>
    <recommendedName>
        <fullName evidence="1">RNA helicase</fullName>
        <ecNumber evidence="1">3.6.4.13</ecNumber>
    </recommendedName>
</protein>
<dbReference type="AlphaFoldDB" id="A0A556V8S2"/>
<dbReference type="SUPFAM" id="SSF52540">
    <property type="entry name" value="P-loop containing nucleoside triphosphate hydrolases"/>
    <property type="match status" value="1"/>
</dbReference>
<dbReference type="SMART" id="SM00490">
    <property type="entry name" value="HELICc"/>
    <property type="match status" value="1"/>
</dbReference>
<evidence type="ECO:0000256" key="6">
    <source>
        <dbReference type="ARBA" id="ARBA00022884"/>
    </source>
</evidence>
<comment type="caution">
    <text evidence="12">The sequence shown here is derived from an EMBL/GenBank/DDBJ whole genome shotgun (WGS) entry which is preliminary data.</text>
</comment>
<sequence length="533" mass="60732">MATSDPDTSIEPQPGDLIEIFRPAYQHWALYLGDGYIVNLTPVDESQAAAMSSVKSVFTRKAVVRMQLLTDVVGGDTFRINNKYDSSHTPLPVSEIIERAQLLIGQEVSYDLLGSNCEHFVTLLRYGEGNAGHQCDKFGDSSRECRLHAWLHPHSQQEQTFLISRDRDHEGPEGMEPDGVIESNWNEITDNFDDMNLKETLLRGYDVIAQAQSGTGKTATFAISILQQLDLEQKETQAMVLAPTRELAQQIQKVILALGDYMGATCHACIGGTNVRNEMQKLQAEAYHIVVGTPGRVFDMLSRRFLSPKWIKMFVLDEADEMLSRGFKDQIYEIFQKLSTNIQVVLLSATMPAEVLEVTKKFMRDPVRILVKKEELTLEGIKQFYINVEREEWKLDTLCDLYETLTITQAVIFLNTRRKVDWLTEKMHGRDFTVSALHGDMDQKERDVIMREFRSGSSRARGIDVQQVSLVINYDLPTNRENYIHRIGRGGRFGRKGVAINFVTEEDKRTLRDIETFYNTTVEEMPMNVADLI</sequence>
<dbReference type="FunFam" id="3.40.50.300:FF:000031">
    <property type="entry name" value="Eukaryotic initiation factor 4A-III"/>
    <property type="match status" value="1"/>
</dbReference>
<dbReference type="CDD" id="cd18787">
    <property type="entry name" value="SF2_C_DEAD"/>
    <property type="match status" value="1"/>
</dbReference>
<dbReference type="Proteomes" id="UP000319801">
    <property type="component" value="Unassembled WGS sequence"/>
</dbReference>
<dbReference type="Gene3D" id="3.90.1720.10">
    <property type="entry name" value="endopeptidase domain like (from Nostoc punctiforme)"/>
    <property type="match status" value="1"/>
</dbReference>
<evidence type="ECO:0000256" key="4">
    <source>
        <dbReference type="ARBA" id="ARBA00022806"/>
    </source>
</evidence>
<dbReference type="InterPro" id="IPR014001">
    <property type="entry name" value="Helicase_ATP-bd"/>
</dbReference>
<dbReference type="GO" id="GO:0003724">
    <property type="term" value="F:RNA helicase activity"/>
    <property type="evidence" value="ECO:0007669"/>
    <property type="project" value="UniProtKB-EC"/>
</dbReference>
<dbReference type="InterPro" id="IPR027417">
    <property type="entry name" value="P-loop_NTPase"/>
</dbReference>